<dbReference type="InterPro" id="IPR011968">
    <property type="entry name" value="PaaB1"/>
</dbReference>
<dbReference type="InterPro" id="IPR029045">
    <property type="entry name" value="ClpP/crotonase-like_dom_sf"/>
</dbReference>
<dbReference type="Pfam" id="PF02737">
    <property type="entry name" value="3HCDH_N"/>
    <property type="match status" value="1"/>
</dbReference>
<dbReference type="InterPro" id="IPR006108">
    <property type="entry name" value="3HC_DH_C"/>
</dbReference>
<dbReference type="Pfam" id="PF18321">
    <property type="entry name" value="3HCDH_RFF"/>
    <property type="match status" value="1"/>
</dbReference>
<evidence type="ECO:0000256" key="3">
    <source>
        <dbReference type="ARBA" id="ARBA00012076"/>
    </source>
</evidence>
<reference evidence="16 17" key="1">
    <citation type="submission" date="2018-06" db="EMBL/GenBank/DDBJ databases">
        <authorList>
            <consortium name="Pathogen Informatics"/>
            <person name="Doyle S."/>
        </authorList>
    </citation>
    <scope>NUCLEOTIDE SEQUENCE [LARGE SCALE GENOMIC DNA]</scope>
    <source>
        <strain evidence="16 17">NCTC12961</strain>
    </source>
</reference>
<dbReference type="FunFam" id="3.40.50.720:FF:000009">
    <property type="entry name" value="Fatty oxidation complex, alpha subunit"/>
    <property type="match status" value="1"/>
</dbReference>
<dbReference type="CDD" id="cd06558">
    <property type="entry name" value="crotonase-like"/>
    <property type="match status" value="1"/>
</dbReference>
<feature type="domain" description="3-hydroxyacyl-CoA dehydrogenase C-terminal" evidence="13">
    <location>
        <begin position="454"/>
        <end position="551"/>
    </location>
</feature>
<evidence type="ECO:0000256" key="6">
    <source>
        <dbReference type="ARBA" id="ARBA00023002"/>
    </source>
</evidence>
<evidence type="ECO:0000259" key="14">
    <source>
        <dbReference type="Pfam" id="PF02737"/>
    </source>
</evidence>
<feature type="domain" description="3-hydroxyacyl-CoA dehydrogenase C-terminal" evidence="13">
    <location>
        <begin position="684"/>
        <end position="762"/>
    </location>
</feature>
<keyword evidence="5" id="KW-0442">Lipid degradation</keyword>
<dbReference type="InterPro" id="IPR006176">
    <property type="entry name" value="3-OHacyl-CoA_DH_NAD-bd"/>
</dbReference>
<evidence type="ECO:0000259" key="15">
    <source>
        <dbReference type="Pfam" id="PF18321"/>
    </source>
</evidence>
<evidence type="ECO:0000256" key="1">
    <source>
        <dbReference type="ARBA" id="ARBA00005005"/>
    </source>
</evidence>
<dbReference type="InterPro" id="IPR036291">
    <property type="entry name" value="NAD(P)-bd_dom_sf"/>
</dbReference>
<comment type="pathway">
    <text evidence="1">Lipid metabolism; fatty acid beta-oxidation.</text>
</comment>
<feature type="domain" description="3-hydroxyacyl-CoA dehydrogenase NAD binding" evidence="14">
    <location>
        <begin position="273"/>
        <end position="450"/>
    </location>
</feature>
<dbReference type="PROSITE" id="PS00067">
    <property type="entry name" value="3HCDH"/>
    <property type="match status" value="1"/>
</dbReference>
<evidence type="ECO:0000256" key="9">
    <source>
        <dbReference type="ARBA" id="ARBA00023235"/>
    </source>
</evidence>
<evidence type="ECO:0000256" key="12">
    <source>
        <dbReference type="ARBA" id="ARBA00049556"/>
    </source>
</evidence>
<dbReference type="InterPro" id="IPR001753">
    <property type="entry name" value="Enoyl-CoA_hydra/iso"/>
</dbReference>
<evidence type="ECO:0000313" key="17">
    <source>
        <dbReference type="Proteomes" id="UP000248897"/>
    </source>
</evidence>
<dbReference type="FunFam" id="3.90.226.10:FF:000071">
    <property type="entry name" value="Putative enoyl-CoA hydratase PaaB"/>
    <property type="match status" value="1"/>
</dbReference>
<evidence type="ECO:0000313" key="16">
    <source>
        <dbReference type="EMBL" id="SQI42869.1"/>
    </source>
</evidence>
<dbReference type="SUPFAM" id="SSF52096">
    <property type="entry name" value="ClpP/crotonase"/>
    <property type="match status" value="1"/>
</dbReference>
<comment type="catalytic activity">
    <reaction evidence="12">
        <text>a (3S)-3-hydroxyacyl-CoA + NAD(+) = a 3-oxoacyl-CoA + NADH + H(+)</text>
        <dbReference type="Rhea" id="RHEA:22432"/>
        <dbReference type="ChEBI" id="CHEBI:15378"/>
        <dbReference type="ChEBI" id="CHEBI:57318"/>
        <dbReference type="ChEBI" id="CHEBI:57540"/>
        <dbReference type="ChEBI" id="CHEBI:57945"/>
        <dbReference type="ChEBI" id="CHEBI:90726"/>
        <dbReference type="EC" id="1.1.1.35"/>
    </reaction>
</comment>
<evidence type="ECO:0000256" key="7">
    <source>
        <dbReference type="ARBA" id="ARBA00023027"/>
    </source>
</evidence>
<dbReference type="Gene3D" id="3.40.50.720">
    <property type="entry name" value="NAD(P)-binding Rossmann-like Domain"/>
    <property type="match status" value="1"/>
</dbReference>
<name>A0A2X4UWR3_SERPL</name>
<keyword evidence="8" id="KW-0443">Lipid metabolism</keyword>
<dbReference type="AlphaFoldDB" id="A0A2X4UWR3"/>
<comment type="similarity">
    <text evidence="2">In the N-terminal section; belongs to the enoyl-CoA hydratase/isomerase family.</text>
</comment>
<dbReference type="Gene3D" id="3.30.750.190">
    <property type="match status" value="1"/>
</dbReference>
<dbReference type="InterPro" id="IPR041040">
    <property type="entry name" value="3HCDH_RFF"/>
</dbReference>
<evidence type="ECO:0000256" key="11">
    <source>
        <dbReference type="ARBA" id="ARBA00023268"/>
    </source>
</evidence>
<keyword evidence="11" id="KW-0511">Multifunctional enzyme</keyword>
<dbReference type="GO" id="GO:0070403">
    <property type="term" value="F:NAD+ binding"/>
    <property type="evidence" value="ECO:0007669"/>
    <property type="project" value="InterPro"/>
</dbReference>
<dbReference type="STRING" id="82996.ADP72_20830"/>
<accession>A0A2X4UWR3</accession>
<dbReference type="SUPFAM" id="SSF51735">
    <property type="entry name" value="NAD(P)-binding Rossmann-fold domains"/>
    <property type="match status" value="1"/>
</dbReference>
<dbReference type="GO" id="GO:0010124">
    <property type="term" value="P:phenylacetate catabolic process"/>
    <property type="evidence" value="ECO:0007669"/>
    <property type="project" value="InterPro"/>
</dbReference>
<keyword evidence="4" id="KW-0276">Fatty acid metabolism</keyword>
<dbReference type="Gene3D" id="1.10.1040.50">
    <property type="match status" value="1"/>
</dbReference>
<dbReference type="NCBIfam" id="NF006124">
    <property type="entry name" value="PRK08268.1"/>
    <property type="match status" value="1"/>
</dbReference>
<dbReference type="GO" id="GO:0003857">
    <property type="term" value="F:(3S)-3-hydroxyacyl-CoA dehydrogenase (NAD+) activity"/>
    <property type="evidence" value="ECO:0007669"/>
    <property type="project" value="UniProtKB-EC"/>
</dbReference>
<dbReference type="GO" id="GO:0006635">
    <property type="term" value="P:fatty acid beta-oxidation"/>
    <property type="evidence" value="ECO:0007669"/>
    <property type="project" value="UniProtKB-UniPathway"/>
</dbReference>
<dbReference type="GO" id="GO:0004300">
    <property type="term" value="F:enoyl-CoA hydratase activity"/>
    <property type="evidence" value="ECO:0007669"/>
    <property type="project" value="UniProtKB-EC"/>
</dbReference>
<evidence type="ECO:0000256" key="4">
    <source>
        <dbReference type="ARBA" id="ARBA00022832"/>
    </source>
</evidence>
<dbReference type="SUPFAM" id="SSF48179">
    <property type="entry name" value="6-phosphogluconate dehydrogenase C-terminal domain-like"/>
    <property type="match status" value="2"/>
</dbReference>
<organism evidence="16 17">
    <name type="scientific">Serratia plymuthica</name>
    <dbReference type="NCBI Taxonomy" id="82996"/>
    <lineage>
        <taxon>Bacteria</taxon>
        <taxon>Pseudomonadati</taxon>
        <taxon>Pseudomonadota</taxon>
        <taxon>Gammaproteobacteria</taxon>
        <taxon>Enterobacterales</taxon>
        <taxon>Yersiniaceae</taxon>
        <taxon>Serratia</taxon>
    </lineage>
</organism>
<keyword evidence="7" id="KW-0520">NAD</keyword>
<gene>
    <name evidence="16" type="primary">paaH_2</name>
    <name evidence="16" type="ORF">NCTC12961_03786</name>
</gene>
<dbReference type="EMBL" id="LS483469">
    <property type="protein sequence ID" value="SQI42869.1"/>
    <property type="molecule type" value="Genomic_DNA"/>
</dbReference>
<dbReference type="PANTHER" id="PTHR48075">
    <property type="entry name" value="3-HYDROXYACYL-COA DEHYDROGENASE FAMILY PROTEIN"/>
    <property type="match status" value="1"/>
</dbReference>
<evidence type="ECO:0000259" key="13">
    <source>
        <dbReference type="Pfam" id="PF00725"/>
    </source>
</evidence>
<proteinExistence type="inferred from homology"/>
<evidence type="ECO:0000256" key="8">
    <source>
        <dbReference type="ARBA" id="ARBA00023098"/>
    </source>
</evidence>
<dbReference type="InterPro" id="IPR008927">
    <property type="entry name" value="6-PGluconate_DH-like_C_sf"/>
</dbReference>
<dbReference type="UniPathway" id="UPA00659"/>
<sequence>MDNALILTHLGAGVLTLTLNRPDRLNSFNDEMHHQLSEALTRAERDDEVRCLLITGAGRGFCAGQDLSDRNVSVEQQAPDLGLSVERFYNPLIRRLTALPKPVVCAVNGVAAGAGAALALACDIVIAADNASFIQSFCRLGLVPDSGGSWFLPRLAGHARAMGMALLGDKVSAQQALEWGMIWQVVAAGELTDHTQTLARHLATQPTYGLGLIKKPSTVRQPTASINSLSWSAIFSASAAAATIIAKASAPSSPNAHPFQREITMSLPNFNGTVAVIGAGTMGIGIAQVAAHAGHQVKLFDIAATAAQNALGALSLRLRQRVAAGKADADATEALLARIQPVDTLEQLADSTLIIEAVAEKLAIKQSLFRELEALCSPATLFASNTSSLSITAIGGALQHPQRLAGLHFFNPAPLMTLVEIVSGLDTGADTVATLQTLARQWGKQSVLCRSTPGFIVNRVARPFYAETLRALEERVADVATLDAVMRDAGCFAMGPLQLTDLIGQDINYAVTESVFQAFFQDPRFTPSLVQQELVAAGRLGRKSGCGFYRYDGEQTSSTAVCLPLSQAEPPRSIQLHGDEAGVAFLAGLLTGNAEAIIQPGQTSAFARIDEVTFMLTNGKTASQIAEETGTPVVLFDLSANYSQAPCVAISCAMQNDARHNDKVVRLLQSFGKQVILLPDYPGLLVMRTLAMLSNEALDAVNKGVASAEDIDSALRCGVNYPRGPLEWGAALGWRQILATLENLHRYYGEPRYRPMPLLRHYAFLSSGAE</sequence>
<dbReference type="GO" id="GO:0016853">
    <property type="term" value="F:isomerase activity"/>
    <property type="evidence" value="ECO:0007669"/>
    <property type="project" value="UniProtKB-KW"/>
</dbReference>
<protein>
    <recommendedName>
        <fullName evidence="3">enoyl-CoA hydratase</fullName>
        <ecNumber evidence="3">4.2.1.17</ecNumber>
    </recommendedName>
</protein>
<evidence type="ECO:0000256" key="10">
    <source>
        <dbReference type="ARBA" id="ARBA00023239"/>
    </source>
</evidence>
<dbReference type="PANTHER" id="PTHR48075:SF5">
    <property type="entry name" value="3-HYDROXYBUTYRYL-COA DEHYDROGENASE"/>
    <property type="match status" value="1"/>
</dbReference>
<keyword evidence="6 16" id="KW-0560">Oxidoreductase</keyword>
<dbReference type="NCBIfam" id="TIGR02280">
    <property type="entry name" value="PaaB1"/>
    <property type="match status" value="1"/>
</dbReference>
<keyword evidence="9" id="KW-0413">Isomerase</keyword>
<feature type="domain" description="3-hydroxybutyryl-CoA dehydrogenase reduced Rossmann-fold" evidence="15">
    <location>
        <begin position="615"/>
        <end position="682"/>
    </location>
</feature>
<evidence type="ECO:0000256" key="5">
    <source>
        <dbReference type="ARBA" id="ARBA00022963"/>
    </source>
</evidence>
<dbReference type="InterPro" id="IPR006180">
    <property type="entry name" value="3-OHacyl-CoA_DH_CS"/>
</dbReference>
<keyword evidence="10" id="KW-0456">Lyase</keyword>
<evidence type="ECO:0000256" key="2">
    <source>
        <dbReference type="ARBA" id="ARBA00008750"/>
    </source>
</evidence>
<dbReference type="Gene3D" id="3.90.226.10">
    <property type="entry name" value="2-enoyl-CoA Hydratase, Chain A, domain 1"/>
    <property type="match status" value="1"/>
</dbReference>
<dbReference type="Pfam" id="PF00725">
    <property type="entry name" value="3HCDH"/>
    <property type="match status" value="2"/>
</dbReference>
<dbReference type="Proteomes" id="UP000248897">
    <property type="component" value="Chromosome 1"/>
</dbReference>
<dbReference type="GO" id="GO:0008691">
    <property type="term" value="F:3-hydroxybutyryl-CoA dehydrogenase activity"/>
    <property type="evidence" value="ECO:0007669"/>
    <property type="project" value="TreeGrafter"/>
</dbReference>
<dbReference type="Pfam" id="PF00378">
    <property type="entry name" value="ECH_1"/>
    <property type="match status" value="1"/>
</dbReference>
<dbReference type="EC" id="4.2.1.17" evidence="3"/>